<comment type="cofactor">
    <cofactor evidence="1">
        <name>NAD(+)</name>
        <dbReference type="ChEBI" id="CHEBI:57540"/>
    </cofactor>
</comment>
<accession>A0A4P8L697</accession>
<dbReference type="GO" id="GO:0048040">
    <property type="term" value="F:UDP-glucuronate decarboxylase activity"/>
    <property type="evidence" value="ECO:0007669"/>
    <property type="project" value="TreeGrafter"/>
</dbReference>
<dbReference type="OrthoDB" id="9802815at2"/>
<evidence type="ECO:0000256" key="7">
    <source>
        <dbReference type="ARBA" id="ARBA00023027"/>
    </source>
</evidence>
<reference evidence="14 15" key="1">
    <citation type="submission" date="2019-05" db="EMBL/GenBank/DDBJ databases">
        <title>The Complete Genome Sequence of the n-alkane-degrading Desulfoglaeba alkanexedens ALDC reveals multiple alkylsuccinate synthase gene clusters.</title>
        <authorList>
            <person name="Callaghan A.V."/>
            <person name="Davidova I.A."/>
            <person name="Duncan K.E."/>
            <person name="Morris B."/>
            <person name="McInerney M.J."/>
        </authorList>
    </citation>
    <scope>NUCLEOTIDE SEQUENCE [LARGE SCALE GENOMIC DNA]</scope>
    <source>
        <strain evidence="14 15">ALDC</strain>
    </source>
</reference>
<dbReference type="Pfam" id="PF01370">
    <property type="entry name" value="Epimerase"/>
    <property type="match status" value="1"/>
</dbReference>
<sequence>MKVLITGGAGFIGSHLADTLLDAGHEVVVVDDLSTGSLRNVEQHQGNSRFRLWVDTILNEALLNDLIAECDQVYHMAAAVGVKLIMNRPVETLETNVKGTELVLRLCNRHKRKVLIASTSEVYGKMMDGNGGHPLAEDTDRLMGATTKRRWAYACSKTLDEFLALAYFEEKRLPVVIARLFNTVGPRQTGQYGMVIPNFVQKALLGKPIIVYGDGTQSRSFSHVSDVVEALVRLMDTPAAVGEVVNVGGTEEITIKELAQLVREMTGSASEIEFVPYERAYGPGFEDMRRRRPNIEKLKELTGFTPRVDLHGILRSVIDYHQR</sequence>
<evidence type="ECO:0000256" key="2">
    <source>
        <dbReference type="ARBA" id="ARBA00004323"/>
    </source>
</evidence>
<keyword evidence="11" id="KW-0456">Lyase</keyword>
<organism evidence="14 15">
    <name type="scientific">Desulfoglaeba alkanexedens ALDC</name>
    <dbReference type="NCBI Taxonomy" id="980445"/>
    <lineage>
        <taxon>Bacteria</taxon>
        <taxon>Pseudomonadati</taxon>
        <taxon>Thermodesulfobacteriota</taxon>
        <taxon>Syntrophobacteria</taxon>
        <taxon>Syntrophobacterales</taxon>
        <taxon>Syntrophobacteraceae</taxon>
        <taxon>Desulfoglaeba</taxon>
    </lineage>
</organism>
<dbReference type="GO" id="GO:0005737">
    <property type="term" value="C:cytoplasm"/>
    <property type="evidence" value="ECO:0007669"/>
    <property type="project" value="TreeGrafter"/>
</dbReference>
<keyword evidence="9" id="KW-0472">Membrane</keyword>
<dbReference type="InterPro" id="IPR036291">
    <property type="entry name" value="NAD(P)-bd_dom_sf"/>
</dbReference>
<dbReference type="PANTHER" id="PTHR43078">
    <property type="entry name" value="UDP-GLUCURONIC ACID DECARBOXYLASE-RELATED"/>
    <property type="match status" value="1"/>
</dbReference>
<evidence type="ECO:0000313" key="15">
    <source>
        <dbReference type="Proteomes" id="UP000298602"/>
    </source>
</evidence>
<keyword evidence="5" id="KW-0735">Signal-anchor</keyword>
<evidence type="ECO:0000256" key="4">
    <source>
        <dbReference type="ARBA" id="ARBA00022793"/>
    </source>
</evidence>
<evidence type="ECO:0000256" key="10">
    <source>
        <dbReference type="ARBA" id="ARBA00023180"/>
    </source>
</evidence>
<comment type="subcellular location">
    <subcellularLocation>
        <location evidence="2">Golgi apparatus membrane</location>
        <topology evidence="2">Single-pass type II membrane protein</topology>
    </subcellularLocation>
    <subcellularLocation>
        <location evidence="12">Golgi apparatus</location>
        <location evidence="12">Golgi stack membrane</location>
    </subcellularLocation>
</comment>
<evidence type="ECO:0000259" key="13">
    <source>
        <dbReference type="Pfam" id="PF01370"/>
    </source>
</evidence>
<dbReference type="AlphaFoldDB" id="A0A4P8L697"/>
<dbReference type="Proteomes" id="UP000298602">
    <property type="component" value="Chromosome"/>
</dbReference>
<dbReference type="SUPFAM" id="SSF51735">
    <property type="entry name" value="NAD(P)-binding Rossmann-fold domains"/>
    <property type="match status" value="1"/>
</dbReference>
<reference evidence="14 15" key="2">
    <citation type="submission" date="2019-05" db="EMBL/GenBank/DDBJ databases">
        <authorList>
            <person name="Suflita J.M."/>
            <person name="Marks C.R."/>
        </authorList>
    </citation>
    <scope>NUCLEOTIDE SEQUENCE [LARGE SCALE GENOMIC DNA]</scope>
    <source>
        <strain evidence="14 15">ALDC</strain>
    </source>
</reference>
<dbReference type="UniPathway" id="UPA00796">
    <property type="reaction ID" value="UER00771"/>
</dbReference>
<keyword evidence="6" id="KW-1133">Transmembrane helix</keyword>
<gene>
    <name evidence="14" type="ORF">FDQ92_03750</name>
</gene>
<dbReference type="EMBL" id="CP040098">
    <property type="protein sequence ID" value="QCQ23434.1"/>
    <property type="molecule type" value="Genomic_DNA"/>
</dbReference>
<dbReference type="PANTHER" id="PTHR43078:SF6">
    <property type="entry name" value="UDP-GLUCURONIC ACID DECARBOXYLASE 1"/>
    <property type="match status" value="1"/>
</dbReference>
<dbReference type="InterPro" id="IPR044516">
    <property type="entry name" value="UXS-like"/>
</dbReference>
<keyword evidence="8" id="KW-0333">Golgi apparatus</keyword>
<dbReference type="Gene3D" id="3.40.50.720">
    <property type="entry name" value="NAD(P)-binding Rossmann-like Domain"/>
    <property type="match status" value="1"/>
</dbReference>
<keyword evidence="4" id="KW-0210">Decarboxylase</keyword>
<keyword evidence="3" id="KW-0812">Transmembrane</keyword>
<dbReference type="FunFam" id="3.40.50.720:FF:000065">
    <property type="entry name" value="UDP-glucuronic acid decarboxylase 1"/>
    <property type="match status" value="1"/>
</dbReference>
<evidence type="ECO:0000256" key="1">
    <source>
        <dbReference type="ARBA" id="ARBA00001911"/>
    </source>
</evidence>
<name>A0A4P8L697_9BACT</name>
<evidence type="ECO:0000256" key="3">
    <source>
        <dbReference type="ARBA" id="ARBA00022692"/>
    </source>
</evidence>
<dbReference type="InterPro" id="IPR001509">
    <property type="entry name" value="Epimerase_deHydtase"/>
</dbReference>
<keyword evidence="15" id="KW-1185">Reference proteome</keyword>
<dbReference type="KEGG" id="dax:FDQ92_03750"/>
<evidence type="ECO:0000256" key="11">
    <source>
        <dbReference type="ARBA" id="ARBA00023239"/>
    </source>
</evidence>
<dbReference type="PRINTS" id="PR01713">
    <property type="entry name" value="NUCEPIMERASE"/>
</dbReference>
<dbReference type="GO" id="GO:0042732">
    <property type="term" value="P:D-xylose metabolic process"/>
    <property type="evidence" value="ECO:0007669"/>
    <property type="project" value="InterPro"/>
</dbReference>
<evidence type="ECO:0000256" key="6">
    <source>
        <dbReference type="ARBA" id="ARBA00022989"/>
    </source>
</evidence>
<proteinExistence type="predicted"/>
<evidence type="ECO:0000256" key="8">
    <source>
        <dbReference type="ARBA" id="ARBA00023034"/>
    </source>
</evidence>
<dbReference type="GO" id="GO:0070403">
    <property type="term" value="F:NAD+ binding"/>
    <property type="evidence" value="ECO:0007669"/>
    <property type="project" value="InterPro"/>
</dbReference>
<evidence type="ECO:0000256" key="9">
    <source>
        <dbReference type="ARBA" id="ARBA00023136"/>
    </source>
</evidence>
<feature type="domain" description="NAD-dependent epimerase/dehydratase" evidence="13">
    <location>
        <begin position="3"/>
        <end position="248"/>
    </location>
</feature>
<protein>
    <submittedName>
        <fullName evidence="14">NAD-dependent epimerase/dehydratase family protein</fullName>
    </submittedName>
</protein>
<evidence type="ECO:0000313" key="14">
    <source>
        <dbReference type="EMBL" id="QCQ23434.1"/>
    </source>
</evidence>
<keyword evidence="10" id="KW-0325">Glycoprotein</keyword>
<evidence type="ECO:0000256" key="5">
    <source>
        <dbReference type="ARBA" id="ARBA00022968"/>
    </source>
</evidence>
<evidence type="ECO:0000256" key="12">
    <source>
        <dbReference type="ARBA" id="ARBA00037859"/>
    </source>
</evidence>
<keyword evidence="7" id="KW-0520">NAD</keyword>
<dbReference type="GO" id="GO:0033320">
    <property type="term" value="P:UDP-D-xylose biosynthetic process"/>
    <property type="evidence" value="ECO:0007669"/>
    <property type="project" value="UniProtKB-UniPathway"/>
</dbReference>
<dbReference type="RefSeq" id="WP_137425699.1">
    <property type="nucleotide sequence ID" value="NZ_CP040098.1"/>
</dbReference>